<dbReference type="EMBL" id="GBXM01086177">
    <property type="protein sequence ID" value="JAH22400.1"/>
    <property type="molecule type" value="Transcribed_RNA"/>
</dbReference>
<accession>A0A0E9R1Q6</accession>
<dbReference type="AlphaFoldDB" id="A0A0E9R1Q6"/>
<reference evidence="1" key="1">
    <citation type="submission" date="2014-11" db="EMBL/GenBank/DDBJ databases">
        <authorList>
            <person name="Amaro Gonzalez C."/>
        </authorList>
    </citation>
    <scope>NUCLEOTIDE SEQUENCE</scope>
</reference>
<name>A0A0E9R1Q6_ANGAN</name>
<evidence type="ECO:0000313" key="1">
    <source>
        <dbReference type="EMBL" id="JAH22400.1"/>
    </source>
</evidence>
<sequence>MVANVAPGSYAFPCKPEAPVAASVSAVSV</sequence>
<organism evidence="1">
    <name type="scientific">Anguilla anguilla</name>
    <name type="common">European freshwater eel</name>
    <name type="synonym">Muraena anguilla</name>
    <dbReference type="NCBI Taxonomy" id="7936"/>
    <lineage>
        <taxon>Eukaryota</taxon>
        <taxon>Metazoa</taxon>
        <taxon>Chordata</taxon>
        <taxon>Craniata</taxon>
        <taxon>Vertebrata</taxon>
        <taxon>Euteleostomi</taxon>
        <taxon>Actinopterygii</taxon>
        <taxon>Neopterygii</taxon>
        <taxon>Teleostei</taxon>
        <taxon>Anguilliformes</taxon>
        <taxon>Anguillidae</taxon>
        <taxon>Anguilla</taxon>
    </lineage>
</organism>
<protein>
    <submittedName>
        <fullName evidence="1">Uncharacterized protein</fullName>
    </submittedName>
</protein>
<reference evidence="1" key="2">
    <citation type="journal article" date="2015" name="Fish Shellfish Immunol.">
        <title>Early steps in the European eel (Anguilla anguilla)-Vibrio vulnificus interaction in the gills: Role of the RtxA13 toxin.</title>
        <authorList>
            <person name="Callol A."/>
            <person name="Pajuelo D."/>
            <person name="Ebbesson L."/>
            <person name="Teles M."/>
            <person name="MacKenzie S."/>
            <person name="Amaro C."/>
        </authorList>
    </citation>
    <scope>NUCLEOTIDE SEQUENCE</scope>
</reference>
<proteinExistence type="predicted"/>